<proteinExistence type="predicted"/>
<reference evidence="1 2" key="1">
    <citation type="journal article" date="2014" name="Agronomy (Basel)">
        <title>A Draft Genome Sequence for Ensete ventricosum, the Drought-Tolerant Tree Against Hunger.</title>
        <authorList>
            <person name="Harrison J."/>
            <person name="Moore K.A."/>
            <person name="Paszkiewicz K."/>
            <person name="Jones T."/>
            <person name="Grant M."/>
            <person name="Ambacheew D."/>
            <person name="Muzemil S."/>
            <person name="Studholme D.J."/>
        </authorList>
    </citation>
    <scope>NUCLEOTIDE SEQUENCE [LARGE SCALE GENOMIC DNA]</scope>
</reference>
<gene>
    <name evidence="1" type="ORF">B296_00051455</name>
</gene>
<evidence type="ECO:0000313" key="1">
    <source>
        <dbReference type="EMBL" id="RRT45841.1"/>
    </source>
</evidence>
<organism evidence="1 2">
    <name type="scientific">Ensete ventricosum</name>
    <name type="common">Abyssinian banana</name>
    <name type="synonym">Musa ensete</name>
    <dbReference type="NCBI Taxonomy" id="4639"/>
    <lineage>
        <taxon>Eukaryota</taxon>
        <taxon>Viridiplantae</taxon>
        <taxon>Streptophyta</taxon>
        <taxon>Embryophyta</taxon>
        <taxon>Tracheophyta</taxon>
        <taxon>Spermatophyta</taxon>
        <taxon>Magnoliopsida</taxon>
        <taxon>Liliopsida</taxon>
        <taxon>Zingiberales</taxon>
        <taxon>Musaceae</taxon>
        <taxon>Ensete</taxon>
    </lineage>
</organism>
<dbReference type="EMBL" id="AMZH03015570">
    <property type="protein sequence ID" value="RRT45841.1"/>
    <property type="molecule type" value="Genomic_DNA"/>
</dbReference>
<dbReference type="Proteomes" id="UP000287651">
    <property type="component" value="Unassembled WGS sequence"/>
</dbReference>
<comment type="caution">
    <text evidence="1">The sequence shown here is derived from an EMBL/GenBank/DDBJ whole genome shotgun (WGS) entry which is preliminary data.</text>
</comment>
<sequence length="77" mass="8961">FTHVWVKSVGDGRASRALTTIPFTISYKGPELSHKQQSTKGHEQQNWHISEAHAEQRNIHVPNIKEYDEYINVHNMH</sequence>
<dbReference type="AlphaFoldDB" id="A0A426Y2S3"/>
<evidence type="ECO:0000313" key="2">
    <source>
        <dbReference type="Proteomes" id="UP000287651"/>
    </source>
</evidence>
<accession>A0A426Y2S3</accession>
<protein>
    <submittedName>
        <fullName evidence="1">Uncharacterized protein</fullName>
    </submittedName>
</protein>
<name>A0A426Y2S3_ENSVE</name>
<feature type="non-terminal residue" evidence="1">
    <location>
        <position position="1"/>
    </location>
</feature>